<feature type="domain" description="C2" evidence="2">
    <location>
        <begin position="519"/>
        <end position="642"/>
    </location>
</feature>
<evidence type="ECO:0000259" key="2">
    <source>
        <dbReference type="PROSITE" id="PS50004"/>
    </source>
</evidence>
<feature type="region of interest" description="Disordered" evidence="1">
    <location>
        <begin position="953"/>
        <end position="980"/>
    </location>
</feature>
<reference evidence="3 4" key="1">
    <citation type="journal article" date="2008" name="Nature">
        <title>The genome of the choanoflagellate Monosiga brevicollis and the origin of metazoans.</title>
        <authorList>
            <consortium name="JGI Sequencing"/>
            <person name="King N."/>
            <person name="Westbrook M.J."/>
            <person name="Young S.L."/>
            <person name="Kuo A."/>
            <person name="Abedin M."/>
            <person name="Chapman J."/>
            <person name="Fairclough S."/>
            <person name="Hellsten U."/>
            <person name="Isogai Y."/>
            <person name="Letunic I."/>
            <person name="Marr M."/>
            <person name="Pincus D."/>
            <person name="Putnam N."/>
            <person name="Rokas A."/>
            <person name="Wright K.J."/>
            <person name="Zuzow R."/>
            <person name="Dirks W."/>
            <person name="Good M."/>
            <person name="Goodstein D."/>
            <person name="Lemons D."/>
            <person name="Li W."/>
            <person name="Lyons J.B."/>
            <person name="Morris A."/>
            <person name="Nichols S."/>
            <person name="Richter D.J."/>
            <person name="Salamov A."/>
            <person name="Bork P."/>
            <person name="Lim W.A."/>
            <person name="Manning G."/>
            <person name="Miller W.T."/>
            <person name="McGinnis W."/>
            <person name="Shapiro H."/>
            <person name="Tjian R."/>
            <person name="Grigoriev I.V."/>
            <person name="Rokhsar D."/>
        </authorList>
    </citation>
    <scope>NUCLEOTIDE SEQUENCE [LARGE SCALE GENOMIC DNA]</scope>
    <source>
        <strain evidence="4">MX1 / ATCC 50154</strain>
    </source>
</reference>
<dbReference type="EMBL" id="CH991543">
    <property type="protein sequence ID" value="EDQ92759.1"/>
    <property type="molecule type" value="Genomic_DNA"/>
</dbReference>
<evidence type="ECO:0000313" key="3">
    <source>
        <dbReference type="EMBL" id="EDQ92759.1"/>
    </source>
</evidence>
<evidence type="ECO:0000313" key="4">
    <source>
        <dbReference type="Proteomes" id="UP000001357"/>
    </source>
</evidence>
<feature type="region of interest" description="Disordered" evidence="1">
    <location>
        <begin position="175"/>
        <end position="238"/>
    </location>
</feature>
<feature type="compositionally biased region" description="Low complexity" evidence="1">
    <location>
        <begin position="698"/>
        <end position="717"/>
    </location>
</feature>
<dbReference type="GO" id="GO:0006887">
    <property type="term" value="P:exocytosis"/>
    <property type="evidence" value="ECO:0000318"/>
    <property type="project" value="GO_Central"/>
</dbReference>
<feature type="compositionally biased region" description="Polar residues" evidence="1">
    <location>
        <begin position="194"/>
        <end position="204"/>
    </location>
</feature>
<dbReference type="GO" id="GO:0042043">
    <property type="term" value="F:neurexin family protein binding"/>
    <property type="evidence" value="ECO:0000318"/>
    <property type="project" value="GO_Central"/>
</dbReference>
<feature type="compositionally biased region" description="Basic and acidic residues" evidence="1">
    <location>
        <begin position="205"/>
        <end position="215"/>
    </location>
</feature>
<dbReference type="PANTHER" id="PTHR45716">
    <property type="entry name" value="BITESIZE, ISOFORM I"/>
    <property type="match status" value="1"/>
</dbReference>
<organism evidence="3 4">
    <name type="scientific">Monosiga brevicollis</name>
    <name type="common">Choanoflagellate</name>
    <dbReference type="NCBI Taxonomy" id="81824"/>
    <lineage>
        <taxon>Eukaryota</taxon>
        <taxon>Choanoflagellata</taxon>
        <taxon>Craspedida</taxon>
        <taxon>Salpingoecidae</taxon>
        <taxon>Monosiga</taxon>
    </lineage>
</organism>
<dbReference type="PANTHER" id="PTHR45716:SF2">
    <property type="entry name" value="BITESIZE, ISOFORM I"/>
    <property type="match status" value="1"/>
</dbReference>
<dbReference type="Pfam" id="PF00168">
    <property type="entry name" value="C2"/>
    <property type="match status" value="3"/>
</dbReference>
<feature type="compositionally biased region" description="Acidic residues" evidence="1">
    <location>
        <begin position="294"/>
        <end position="304"/>
    </location>
</feature>
<dbReference type="GeneID" id="5887937"/>
<keyword evidence="4" id="KW-1185">Reference proteome</keyword>
<dbReference type="KEGG" id="mbr:MONBRDRAFT_35407"/>
<feature type="compositionally biased region" description="Polar residues" evidence="1">
    <location>
        <begin position="312"/>
        <end position="321"/>
    </location>
</feature>
<dbReference type="InterPro" id="IPR035892">
    <property type="entry name" value="C2_domain_sf"/>
</dbReference>
<dbReference type="SMART" id="SM00239">
    <property type="entry name" value="C2"/>
    <property type="match status" value="3"/>
</dbReference>
<feature type="domain" description="C2" evidence="2">
    <location>
        <begin position="769"/>
        <end position="895"/>
    </location>
</feature>
<feature type="region of interest" description="Disordered" evidence="1">
    <location>
        <begin position="913"/>
        <end position="938"/>
    </location>
</feature>
<dbReference type="PROSITE" id="PS50004">
    <property type="entry name" value="C2"/>
    <property type="match status" value="3"/>
</dbReference>
<sequence>MADHKFVLRRSDSISSLASVTSERRHHSKRPAQGALKLDLEFEAPPDSKARKKTAGTLHILVKEGIGLSTKEPYVKLYLSENGQDVKGTKQKTKPSKKGTDPLYEERFAYYLKPNMKLPQVRVQITLWDRSHLGSNSCIGGMSFSVPDIQAEPRLQGWYQLLPEVMGREQHNLLSKEDTLSPSKIAETMVPSHGGSSESLNSITRGDKDKDKRESTGSFRRGLKGLVGGRKHKDTTDVKEEKLAAATVPASLSTAQDFEAQAAAFDRFAQPVVKHDPHPDDEDGAEAGLAASEPPDELDMDASVDPDPTPVPQSATSQRSNPFDHAPSDSQAETEQPARVSPTAVPPTAVPPTAVAPMIRTDILDMSDSESRAQSELTPKALPKTEGSKTEGSKTAGPKTEPQPESKPESKPELNPEPKPEPKVEAKAESRTLPKVLPKAEPKGEPEHTPKASSKSKASTDNGLTAAPAPVMSGTFANEPPHVASTPDKSSGLKRTVSSESLVSMISVAPDQVVSAKNISGQLHLSLVYEERPGHKKGNMLRVAVTDAVEIQNKAPYVKFYISRNGTDMKDTKTKSKHGKAGLPVPIELEVPVPAEVNHKPAAYRLQISLWDHARLKANECHGAMSFSMADLLMSARTEGWFRLLPFQRGRANCEKLGGPEVRSNPRSRRDSNRSTSSITRTDSGRVLNPEAEAVNPSSGLAATTSASSTTANATASRGQPTSSGITDPPGGVSETTPSNHRVAGLRRTNSNDSLLSITSGNVVQHGVIQGEVNVNLWFEPADDNDVKYLGWIMVTVNEARHLSSGDTYVKLYLLSQGRSVRASKQKTRVVKKQHDPIFEQRFKIPVARTYSVDQDTALEISVWDSGRLKANEVLGCILFPLDAIASTNASNGWFPLISYHDSRAKAKQMAETVPSRAGRSAARKPGLTSALGRATGLPHSASQENLHEAEMGDGAGASEAAAGKKKRHLPGMRGGGSKAQLHSQVDELQERVRQLEAAEARHIQEKAALEEKLQEARNATGVASMKKRYAEAMQELDELRQRSMTQSELHDRLDGLEDENFKFQQQLKLLHGDKERMTEEISHLRDRVSDMTTEIQGLRAWKTVLVDELLKADPRALTRCTVAIANSMTS</sequence>
<dbReference type="InterPro" id="IPR000008">
    <property type="entry name" value="C2_dom"/>
</dbReference>
<accession>A9UNU0</accession>
<dbReference type="CDD" id="cd00030">
    <property type="entry name" value="C2"/>
    <property type="match status" value="1"/>
</dbReference>
<dbReference type="SUPFAM" id="SSF49562">
    <property type="entry name" value="C2 domain (Calcium/lipid-binding domain, CaLB)"/>
    <property type="match status" value="3"/>
</dbReference>
<dbReference type="AlphaFoldDB" id="A9UNU0"/>
<evidence type="ECO:0000256" key="1">
    <source>
        <dbReference type="SAM" id="MobiDB-lite"/>
    </source>
</evidence>
<feature type="region of interest" description="Disordered" evidence="1">
    <location>
        <begin position="654"/>
        <end position="748"/>
    </location>
</feature>
<feature type="domain" description="C2" evidence="2">
    <location>
        <begin position="36"/>
        <end position="159"/>
    </location>
</feature>
<dbReference type="OMA" id="NECHGAM"/>
<feature type="region of interest" description="Disordered" evidence="1">
    <location>
        <begin position="17"/>
        <end position="49"/>
    </location>
</feature>
<gene>
    <name evidence="3" type="ORF">MONBRDRAFT_35407</name>
</gene>
<proteinExistence type="predicted"/>
<feature type="region of interest" description="Disordered" evidence="1">
    <location>
        <begin position="273"/>
        <end position="496"/>
    </location>
</feature>
<name>A9UNU0_MONBE</name>
<protein>
    <recommendedName>
        <fullName evidence="2">C2 domain-containing protein</fullName>
    </recommendedName>
</protein>
<feature type="compositionally biased region" description="Basic and acidic residues" evidence="1">
    <location>
        <begin position="402"/>
        <end position="450"/>
    </location>
</feature>
<dbReference type="Gene3D" id="2.60.40.150">
    <property type="entry name" value="C2 domain"/>
    <property type="match status" value="3"/>
</dbReference>
<dbReference type="RefSeq" id="XP_001742521.1">
    <property type="nucleotide sequence ID" value="XM_001742469.1"/>
</dbReference>
<dbReference type="Proteomes" id="UP000001357">
    <property type="component" value="Unassembled WGS sequence"/>
</dbReference>
<dbReference type="InParanoid" id="A9UNU0"/>
<feature type="compositionally biased region" description="Low complexity" evidence="1">
    <location>
        <begin position="674"/>
        <end position="686"/>
    </location>
</feature>
<dbReference type="eggNOG" id="KOG0696">
    <property type="taxonomic scope" value="Eukaryota"/>
</dbReference>
<dbReference type="STRING" id="81824.A9UNU0"/>